<dbReference type="EMBL" id="JACCFK010000002">
    <property type="protein sequence ID" value="NYI93299.1"/>
    <property type="molecule type" value="Genomic_DNA"/>
</dbReference>
<organism evidence="2 3">
    <name type="scientific">Amycolatopsis endophytica</name>
    <dbReference type="NCBI Taxonomy" id="860233"/>
    <lineage>
        <taxon>Bacteria</taxon>
        <taxon>Bacillati</taxon>
        <taxon>Actinomycetota</taxon>
        <taxon>Actinomycetes</taxon>
        <taxon>Pseudonocardiales</taxon>
        <taxon>Pseudonocardiaceae</taxon>
        <taxon>Amycolatopsis</taxon>
    </lineage>
</organism>
<accession>A0A853BDI1</accession>
<feature type="compositionally biased region" description="Polar residues" evidence="1">
    <location>
        <begin position="1"/>
        <end position="10"/>
    </location>
</feature>
<sequence>MPASWASANTASVRSSPSVRQPSQPSAAQRVDGSAARSCSRASATLPSTVKLSSLSTRTVAVFSSLLPIER</sequence>
<dbReference type="AlphaFoldDB" id="A0A853BDI1"/>
<evidence type="ECO:0000313" key="2">
    <source>
        <dbReference type="EMBL" id="NYI93299.1"/>
    </source>
</evidence>
<evidence type="ECO:0000313" key="3">
    <source>
        <dbReference type="Proteomes" id="UP000549616"/>
    </source>
</evidence>
<evidence type="ECO:0000256" key="1">
    <source>
        <dbReference type="SAM" id="MobiDB-lite"/>
    </source>
</evidence>
<reference evidence="2 3" key="1">
    <citation type="submission" date="2020-07" db="EMBL/GenBank/DDBJ databases">
        <title>Sequencing the genomes of 1000 actinobacteria strains.</title>
        <authorList>
            <person name="Klenk H.-P."/>
        </authorList>
    </citation>
    <scope>NUCLEOTIDE SEQUENCE [LARGE SCALE GENOMIC DNA]</scope>
    <source>
        <strain evidence="2 3">DSM 104006</strain>
    </source>
</reference>
<dbReference type="Proteomes" id="UP000549616">
    <property type="component" value="Unassembled WGS sequence"/>
</dbReference>
<keyword evidence="3" id="KW-1185">Reference proteome</keyword>
<dbReference type="RefSeq" id="WP_179777492.1">
    <property type="nucleotide sequence ID" value="NZ_JACCFK010000002.1"/>
</dbReference>
<name>A0A853BDI1_9PSEU</name>
<proteinExistence type="predicted"/>
<gene>
    <name evidence="2" type="ORF">HNR02_006674</name>
</gene>
<protein>
    <submittedName>
        <fullName evidence="2">Uncharacterized protein</fullName>
    </submittedName>
</protein>
<feature type="region of interest" description="Disordered" evidence="1">
    <location>
        <begin position="1"/>
        <end position="42"/>
    </location>
</feature>
<feature type="compositionally biased region" description="Low complexity" evidence="1">
    <location>
        <begin position="11"/>
        <end position="42"/>
    </location>
</feature>
<comment type="caution">
    <text evidence="2">The sequence shown here is derived from an EMBL/GenBank/DDBJ whole genome shotgun (WGS) entry which is preliminary data.</text>
</comment>